<gene>
    <name evidence="2" type="ORF">V5E97_39870</name>
</gene>
<feature type="region of interest" description="Disordered" evidence="1">
    <location>
        <begin position="1"/>
        <end position="26"/>
    </location>
</feature>
<accession>A0AAU7CGZ0</accession>
<proteinExistence type="predicted"/>
<dbReference type="EMBL" id="CP155447">
    <property type="protein sequence ID" value="XBH04407.1"/>
    <property type="molecule type" value="Genomic_DNA"/>
</dbReference>
<organism evidence="2">
    <name type="scientific">Singulisphaera sp. Ch08</name>
    <dbReference type="NCBI Taxonomy" id="3120278"/>
    <lineage>
        <taxon>Bacteria</taxon>
        <taxon>Pseudomonadati</taxon>
        <taxon>Planctomycetota</taxon>
        <taxon>Planctomycetia</taxon>
        <taxon>Isosphaerales</taxon>
        <taxon>Isosphaeraceae</taxon>
        <taxon>Singulisphaera</taxon>
    </lineage>
</organism>
<sequence>MSRRLSGAEDVAGSMEGGGKVLEPDERLGRLTSGRAPTVVVAGGFAIVGSQGIRANQGP</sequence>
<evidence type="ECO:0000313" key="2">
    <source>
        <dbReference type="EMBL" id="XBH04407.1"/>
    </source>
</evidence>
<name>A0AAU7CGZ0_9BACT</name>
<dbReference type="AlphaFoldDB" id="A0AAU7CGZ0"/>
<protein>
    <submittedName>
        <fullName evidence="2">Uncharacterized protein</fullName>
    </submittedName>
</protein>
<reference evidence="2" key="1">
    <citation type="submission" date="2024-05" db="EMBL/GenBank/DDBJ databases">
        <title>Planctomycetes of the genus Singulisphaera possess chitinolytic capabilities.</title>
        <authorList>
            <person name="Ivanova A."/>
        </authorList>
    </citation>
    <scope>NUCLEOTIDE SEQUENCE</scope>
    <source>
        <strain evidence="2">Ch08T</strain>
    </source>
</reference>
<evidence type="ECO:0000256" key="1">
    <source>
        <dbReference type="SAM" id="MobiDB-lite"/>
    </source>
</evidence>
<dbReference type="RefSeq" id="WP_406697167.1">
    <property type="nucleotide sequence ID" value="NZ_CP155447.1"/>
</dbReference>